<proteinExistence type="predicted"/>
<organism evidence="2 3">
    <name type="scientific">Ensete ventricosum</name>
    <name type="common">Abyssinian banana</name>
    <name type="synonym">Musa ensete</name>
    <dbReference type="NCBI Taxonomy" id="4639"/>
    <lineage>
        <taxon>Eukaryota</taxon>
        <taxon>Viridiplantae</taxon>
        <taxon>Streptophyta</taxon>
        <taxon>Embryophyta</taxon>
        <taxon>Tracheophyta</taxon>
        <taxon>Spermatophyta</taxon>
        <taxon>Magnoliopsida</taxon>
        <taxon>Liliopsida</taxon>
        <taxon>Zingiberales</taxon>
        <taxon>Musaceae</taxon>
        <taxon>Ensete</taxon>
    </lineage>
</organism>
<dbReference type="AlphaFoldDB" id="A0A426Z2Z8"/>
<name>A0A426Z2Z8_ENSVE</name>
<reference evidence="2 3" key="1">
    <citation type="journal article" date="2014" name="Agronomy (Basel)">
        <title>A Draft Genome Sequence for Ensete ventricosum, the Drought-Tolerant Tree Against Hunger.</title>
        <authorList>
            <person name="Harrison J."/>
            <person name="Moore K.A."/>
            <person name="Paszkiewicz K."/>
            <person name="Jones T."/>
            <person name="Grant M."/>
            <person name="Ambacheew D."/>
            <person name="Muzemil S."/>
            <person name="Studholme D.J."/>
        </authorList>
    </citation>
    <scope>NUCLEOTIDE SEQUENCE [LARGE SCALE GENOMIC DNA]</scope>
</reference>
<evidence type="ECO:0000256" key="1">
    <source>
        <dbReference type="SAM" id="MobiDB-lite"/>
    </source>
</evidence>
<comment type="caution">
    <text evidence="2">The sequence shown here is derived from an EMBL/GenBank/DDBJ whole genome shotgun (WGS) entry which is preliminary data.</text>
</comment>
<evidence type="ECO:0000313" key="3">
    <source>
        <dbReference type="Proteomes" id="UP000287651"/>
    </source>
</evidence>
<feature type="region of interest" description="Disordered" evidence="1">
    <location>
        <begin position="77"/>
        <end position="101"/>
    </location>
</feature>
<feature type="region of interest" description="Disordered" evidence="1">
    <location>
        <begin position="1"/>
        <end position="22"/>
    </location>
</feature>
<accession>A0A426Z2Z8</accession>
<dbReference type="Proteomes" id="UP000287651">
    <property type="component" value="Unassembled WGS sequence"/>
</dbReference>
<protein>
    <submittedName>
        <fullName evidence="2">Uncharacterized protein</fullName>
    </submittedName>
</protein>
<sequence length="113" mass="11960">MGRRREIKVATGDDNNAAEESGVGCYNGAEEIREGATILGDQRLAWAIGGDGSGAKAGSGCGSNVVKGRRMGYSLRSRDGKKKKGAAVKQRRQRGRVAGSDQRRVVVVRVEKG</sequence>
<feature type="compositionally biased region" description="Basic residues" evidence="1">
    <location>
        <begin position="79"/>
        <end position="95"/>
    </location>
</feature>
<evidence type="ECO:0000313" key="2">
    <source>
        <dbReference type="EMBL" id="RRT58349.1"/>
    </source>
</evidence>
<dbReference type="EMBL" id="AMZH03008732">
    <property type="protein sequence ID" value="RRT58349.1"/>
    <property type="molecule type" value="Genomic_DNA"/>
</dbReference>
<gene>
    <name evidence="2" type="ORF">B296_00019474</name>
</gene>